<reference evidence="11 12" key="1">
    <citation type="submission" date="2016-02" db="EMBL/GenBank/DDBJ databases">
        <title>Genome sequence of Clostridium thermobutyricum DSM 4928.</title>
        <authorList>
            <person name="Poehlein A."/>
            <person name="Daniel R."/>
        </authorList>
    </citation>
    <scope>NUCLEOTIDE SEQUENCE [LARGE SCALE GENOMIC DNA]</scope>
    <source>
        <strain evidence="11 12">DSM 4928</strain>
    </source>
</reference>
<keyword evidence="5 9" id="KW-0812">Transmembrane</keyword>
<comment type="subcellular location">
    <subcellularLocation>
        <location evidence="1">Cell membrane</location>
        <topology evidence="1">Multi-pass membrane protein</topology>
    </subcellularLocation>
</comment>
<dbReference type="InterPro" id="IPR051088">
    <property type="entry name" value="PTS_Sugar-EIIC/EIIB"/>
</dbReference>
<dbReference type="EMBL" id="LTAY01000021">
    <property type="protein sequence ID" value="OPX49759.1"/>
    <property type="molecule type" value="Genomic_DNA"/>
</dbReference>
<protein>
    <recommendedName>
        <fullName evidence="8">Permease IIC component</fullName>
    </recommendedName>
</protein>
<evidence type="ECO:0000256" key="6">
    <source>
        <dbReference type="ARBA" id="ARBA00022989"/>
    </source>
</evidence>
<evidence type="ECO:0000256" key="5">
    <source>
        <dbReference type="ARBA" id="ARBA00022692"/>
    </source>
</evidence>
<dbReference type="InterPro" id="IPR003352">
    <property type="entry name" value="PTS_EIIC"/>
</dbReference>
<dbReference type="PANTHER" id="PTHR33989">
    <property type="match status" value="1"/>
</dbReference>
<evidence type="ECO:0000256" key="9">
    <source>
        <dbReference type="SAM" id="Phobius"/>
    </source>
</evidence>
<evidence type="ECO:0000259" key="10">
    <source>
        <dbReference type="PROSITE" id="PS51105"/>
    </source>
</evidence>
<dbReference type="OrthoDB" id="1641940at2"/>
<keyword evidence="7 8" id="KW-0472">Membrane</keyword>
<feature type="transmembrane region" description="Helical" evidence="9">
    <location>
        <begin position="338"/>
        <end position="367"/>
    </location>
</feature>
<dbReference type="PIRSF" id="PIRSF006351">
    <property type="entry name" value="PTS_EIIC-Cellobiose"/>
    <property type="match status" value="1"/>
</dbReference>
<dbReference type="RefSeq" id="WP_080021843.1">
    <property type="nucleotide sequence ID" value="NZ_LTAY01000021.1"/>
</dbReference>
<dbReference type="Pfam" id="PF02378">
    <property type="entry name" value="PTS_EIIC"/>
    <property type="match status" value="1"/>
</dbReference>
<organism evidence="11 12">
    <name type="scientific">Clostridium thermobutyricum DSM 4928</name>
    <dbReference type="NCBI Taxonomy" id="1121339"/>
    <lineage>
        <taxon>Bacteria</taxon>
        <taxon>Bacillati</taxon>
        <taxon>Bacillota</taxon>
        <taxon>Clostridia</taxon>
        <taxon>Eubacteriales</taxon>
        <taxon>Clostridiaceae</taxon>
        <taxon>Clostridium</taxon>
    </lineage>
</organism>
<feature type="transmembrane region" description="Helical" evidence="9">
    <location>
        <begin position="133"/>
        <end position="151"/>
    </location>
</feature>
<dbReference type="GO" id="GO:0005886">
    <property type="term" value="C:plasma membrane"/>
    <property type="evidence" value="ECO:0007669"/>
    <property type="project" value="UniProtKB-SubCell"/>
</dbReference>
<sequence>MKKFIAFMEEKVVPVAAKIGAEPHLAAIRDGFVTIIPIIMAGAIAILINNFHIDFYQNLMEHIFGPGWKQLGGYVWNGSYAIMALLVCFTISYHLTKGRGKDGLAAGVASVGVFIILLADLAKGTDFLGTNGLLLAIVVALVIGDLMCVLLGNPKLVIKMPAGVPPAVAKSFASVFPTMIVIWGAALIQEIFIIFVHGTTIPALVNKFIQTPLQGVISSFWGVMILIIVIQTLWFFGLHGTNMMFPIIQSVLFPLTIANMKLVEAGQAPKYIINDQFLNSFVNMGGAGLTICLIIAIFIVGKKSSDTQKVIAKLAVAPGVFNINEPIIFGLPICLDPIYVIPFIIAPLINCTIAYLSMVGGLVPYPSVEIFWTVPPILSGILGTNSWQGGVLAIILLIIDILIYIPFVIIAGDRDKKIQEAAEAEEAVKAEA</sequence>
<gene>
    <name evidence="11" type="primary">licC_1</name>
    <name evidence="11" type="ORF">CLTHE_04900</name>
</gene>
<evidence type="ECO:0000256" key="1">
    <source>
        <dbReference type="ARBA" id="ARBA00004651"/>
    </source>
</evidence>
<proteinExistence type="predicted"/>
<keyword evidence="2 8" id="KW-0813">Transport</keyword>
<name>A0A1V4SYD6_9CLOT</name>
<comment type="function">
    <text evidence="8">The phosphoenolpyruvate-dependent sugar phosphotransferase system (PTS), a major carbohydrate active -transport system, catalyzes the phosphorylation of incoming sugar substrates concomitant with their translocation across the cell membrane.</text>
</comment>
<accession>A0A1V4SYD6</accession>
<evidence type="ECO:0000256" key="8">
    <source>
        <dbReference type="PIRNR" id="PIRNR006351"/>
    </source>
</evidence>
<dbReference type="GO" id="GO:0009401">
    <property type="term" value="P:phosphoenolpyruvate-dependent sugar phosphotransferase system"/>
    <property type="evidence" value="ECO:0007669"/>
    <property type="project" value="InterPro"/>
</dbReference>
<dbReference type="InterPro" id="IPR004501">
    <property type="entry name" value="PTS_EIIC_3"/>
</dbReference>
<evidence type="ECO:0000313" key="11">
    <source>
        <dbReference type="EMBL" id="OPX49759.1"/>
    </source>
</evidence>
<comment type="caution">
    <text evidence="11">The sequence shown here is derived from an EMBL/GenBank/DDBJ whole genome shotgun (WGS) entry which is preliminary data.</text>
</comment>
<feature type="transmembrane region" description="Helical" evidence="9">
    <location>
        <begin position="103"/>
        <end position="121"/>
    </location>
</feature>
<evidence type="ECO:0000256" key="2">
    <source>
        <dbReference type="ARBA" id="ARBA00022448"/>
    </source>
</evidence>
<feature type="domain" description="PTS EIIC type-3" evidence="10">
    <location>
        <begin position="8"/>
        <end position="407"/>
    </location>
</feature>
<feature type="transmembrane region" description="Helical" evidence="9">
    <location>
        <begin position="32"/>
        <end position="53"/>
    </location>
</feature>
<feature type="transmembrane region" description="Helical" evidence="9">
    <location>
        <begin position="172"/>
        <end position="196"/>
    </location>
</feature>
<feature type="transmembrane region" description="Helical" evidence="9">
    <location>
        <begin position="387"/>
        <end position="410"/>
    </location>
</feature>
<keyword evidence="4 8" id="KW-0762">Sugar transport</keyword>
<evidence type="ECO:0000256" key="3">
    <source>
        <dbReference type="ARBA" id="ARBA00022475"/>
    </source>
</evidence>
<dbReference type="Proteomes" id="UP000191448">
    <property type="component" value="Unassembled WGS sequence"/>
</dbReference>
<evidence type="ECO:0000313" key="12">
    <source>
        <dbReference type="Proteomes" id="UP000191448"/>
    </source>
</evidence>
<dbReference type="PROSITE" id="PS51105">
    <property type="entry name" value="PTS_EIIC_TYPE_3"/>
    <property type="match status" value="1"/>
</dbReference>
<dbReference type="PANTHER" id="PTHR33989:SF4">
    <property type="entry name" value="PTS SYSTEM N,N'-DIACETYLCHITOBIOSE-SPECIFIC EIIC COMPONENT"/>
    <property type="match status" value="1"/>
</dbReference>
<evidence type="ECO:0000256" key="4">
    <source>
        <dbReference type="ARBA" id="ARBA00022597"/>
    </source>
</evidence>
<feature type="transmembrane region" description="Helical" evidence="9">
    <location>
        <begin position="73"/>
        <end position="96"/>
    </location>
</feature>
<evidence type="ECO:0000256" key="7">
    <source>
        <dbReference type="ARBA" id="ARBA00023136"/>
    </source>
</evidence>
<dbReference type="NCBIfam" id="TIGR00410">
    <property type="entry name" value="lacE"/>
    <property type="match status" value="1"/>
</dbReference>
<dbReference type="GO" id="GO:0008982">
    <property type="term" value="F:protein-N(PI)-phosphohistidine-sugar phosphotransferase activity"/>
    <property type="evidence" value="ECO:0007669"/>
    <property type="project" value="UniProtKB-UniRule"/>
</dbReference>
<dbReference type="AlphaFoldDB" id="A0A1V4SYD6"/>
<keyword evidence="3 8" id="KW-1003">Cell membrane</keyword>
<feature type="transmembrane region" description="Helical" evidence="9">
    <location>
        <begin position="216"/>
        <end position="236"/>
    </location>
</feature>
<keyword evidence="6 9" id="KW-1133">Transmembrane helix</keyword>
<dbReference type="InterPro" id="IPR004796">
    <property type="entry name" value="PTS_IIC_cello"/>
</dbReference>
<feature type="transmembrane region" description="Helical" evidence="9">
    <location>
        <begin position="280"/>
        <end position="300"/>
    </location>
</feature>